<evidence type="ECO:0000259" key="1">
    <source>
        <dbReference type="Pfam" id="PF13963"/>
    </source>
</evidence>
<reference evidence="3" key="1">
    <citation type="journal article" date="2019" name="Nat. Commun.">
        <title>The genome of broomcorn millet.</title>
        <authorList>
            <person name="Zou C."/>
            <person name="Miki D."/>
            <person name="Li D."/>
            <person name="Tang Q."/>
            <person name="Xiao L."/>
            <person name="Rajput S."/>
            <person name="Deng P."/>
            <person name="Jia W."/>
            <person name="Huang R."/>
            <person name="Zhang M."/>
            <person name="Sun Y."/>
            <person name="Hu J."/>
            <person name="Fu X."/>
            <person name="Schnable P.S."/>
            <person name="Li F."/>
            <person name="Zhang H."/>
            <person name="Feng B."/>
            <person name="Zhu X."/>
            <person name="Liu R."/>
            <person name="Schnable J.C."/>
            <person name="Zhu J.-K."/>
            <person name="Zhang H."/>
        </authorList>
    </citation>
    <scope>NUCLEOTIDE SEQUENCE [LARGE SCALE GENOMIC DNA]</scope>
</reference>
<dbReference type="OrthoDB" id="686166at2759"/>
<feature type="domain" description="Transposase-associated" evidence="1">
    <location>
        <begin position="4"/>
        <end position="80"/>
    </location>
</feature>
<protein>
    <recommendedName>
        <fullName evidence="1">Transposase-associated domain-containing protein</fullName>
    </recommendedName>
</protein>
<sequence>MADRRWMYLENPTCEEYLSGLKSFISAAEADKLNRCLSAMCCPCIDCENVRKFLSSLHVHAHLIIRGFMDDYFCWNEHGEDGFNDRGLQGGRMGEGISASQQTACQDGDERLLDSPTCQNDEPKCNNHTAGDDISEDELVDIGDNYVNIANKMEKMVRDAMSYDGYTSVEFEKLQKMVRDMKMPLYPVSSLQGKVDKTLHIT</sequence>
<organism evidence="2 3">
    <name type="scientific">Panicum miliaceum</name>
    <name type="common">Proso millet</name>
    <name type="synonym">Broomcorn millet</name>
    <dbReference type="NCBI Taxonomy" id="4540"/>
    <lineage>
        <taxon>Eukaryota</taxon>
        <taxon>Viridiplantae</taxon>
        <taxon>Streptophyta</taxon>
        <taxon>Embryophyta</taxon>
        <taxon>Tracheophyta</taxon>
        <taxon>Spermatophyta</taxon>
        <taxon>Magnoliopsida</taxon>
        <taxon>Liliopsida</taxon>
        <taxon>Poales</taxon>
        <taxon>Poaceae</taxon>
        <taxon>PACMAD clade</taxon>
        <taxon>Panicoideae</taxon>
        <taxon>Panicodae</taxon>
        <taxon>Paniceae</taxon>
        <taxon>Panicinae</taxon>
        <taxon>Panicum</taxon>
        <taxon>Panicum sect. Panicum</taxon>
    </lineage>
</organism>
<name>A0A3L6TSG5_PANMI</name>
<dbReference type="InterPro" id="IPR029480">
    <property type="entry name" value="Transpos_assoc"/>
</dbReference>
<evidence type="ECO:0000313" key="3">
    <source>
        <dbReference type="Proteomes" id="UP000275267"/>
    </source>
</evidence>
<dbReference type="Pfam" id="PF13963">
    <property type="entry name" value="Transpos_assoc"/>
    <property type="match status" value="1"/>
</dbReference>
<accession>A0A3L6TSG5</accession>
<keyword evidence="3" id="KW-1185">Reference proteome</keyword>
<comment type="caution">
    <text evidence="2">The sequence shown here is derived from an EMBL/GenBank/DDBJ whole genome shotgun (WGS) entry which is preliminary data.</text>
</comment>
<dbReference type="Proteomes" id="UP000275267">
    <property type="component" value="Unassembled WGS sequence"/>
</dbReference>
<dbReference type="AlphaFoldDB" id="A0A3L6TSG5"/>
<dbReference type="EMBL" id="PQIB02000001">
    <property type="protein sequence ID" value="RLN42461.1"/>
    <property type="molecule type" value="Genomic_DNA"/>
</dbReference>
<evidence type="ECO:0000313" key="2">
    <source>
        <dbReference type="EMBL" id="RLN42461.1"/>
    </source>
</evidence>
<gene>
    <name evidence="2" type="ORF">C2845_PM01G42350</name>
</gene>
<proteinExistence type="predicted"/>